<evidence type="ECO:0000256" key="1">
    <source>
        <dbReference type="ARBA" id="ARBA00004141"/>
    </source>
</evidence>
<feature type="region of interest" description="Disordered" evidence="11">
    <location>
        <begin position="218"/>
        <end position="239"/>
    </location>
</feature>
<keyword evidence="4" id="KW-0812">Transmembrane</keyword>
<dbReference type="GO" id="GO:0005267">
    <property type="term" value="F:potassium channel activity"/>
    <property type="evidence" value="ECO:0007669"/>
    <property type="project" value="UniProtKB-KW"/>
</dbReference>
<organism evidence="13 14">
    <name type="scientific">Pleurodeles waltl</name>
    <name type="common">Iberian ribbed newt</name>
    <dbReference type="NCBI Taxonomy" id="8319"/>
    <lineage>
        <taxon>Eukaryota</taxon>
        <taxon>Metazoa</taxon>
        <taxon>Chordata</taxon>
        <taxon>Craniata</taxon>
        <taxon>Vertebrata</taxon>
        <taxon>Euteleostomi</taxon>
        <taxon>Amphibia</taxon>
        <taxon>Batrachia</taxon>
        <taxon>Caudata</taxon>
        <taxon>Salamandroidea</taxon>
        <taxon>Salamandridae</taxon>
        <taxon>Pleurodelinae</taxon>
        <taxon>Pleurodeles</taxon>
    </lineage>
</organism>
<keyword evidence="10" id="KW-0407">Ion channel</keyword>
<name>A0AAV7LEQ9_PLEWA</name>
<dbReference type="PROSITE" id="PS51201">
    <property type="entry name" value="RCK_N"/>
    <property type="match status" value="1"/>
</dbReference>
<keyword evidence="3" id="KW-0633">Potassium transport</keyword>
<dbReference type="InterPro" id="IPR003148">
    <property type="entry name" value="RCK_N"/>
</dbReference>
<feature type="compositionally biased region" description="Basic and acidic residues" evidence="11">
    <location>
        <begin position="220"/>
        <end position="229"/>
    </location>
</feature>
<dbReference type="AlphaFoldDB" id="A0AAV7LEQ9"/>
<evidence type="ECO:0000256" key="3">
    <source>
        <dbReference type="ARBA" id="ARBA00022538"/>
    </source>
</evidence>
<keyword evidence="5" id="KW-0631">Potassium channel</keyword>
<dbReference type="PANTHER" id="PTHR10027:SF23">
    <property type="entry name" value="POTASSIUM CHANNEL SUBFAMILY U MEMBER 1"/>
    <property type="match status" value="1"/>
</dbReference>
<dbReference type="InterPro" id="IPR047871">
    <property type="entry name" value="K_chnl_Slo-like"/>
</dbReference>
<proteinExistence type="predicted"/>
<evidence type="ECO:0000256" key="11">
    <source>
        <dbReference type="SAM" id="MobiDB-lite"/>
    </source>
</evidence>
<evidence type="ECO:0000256" key="9">
    <source>
        <dbReference type="ARBA" id="ARBA00023136"/>
    </source>
</evidence>
<evidence type="ECO:0000259" key="12">
    <source>
        <dbReference type="PROSITE" id="PS51201"/>
    </source>
</evidence>
<evidence type="ECO:0000256" key="8">
    <source>
        <dbReference type="ARBA" id="ARBA00023065"/>
    </source>
</evidence>
<dbReference type="Pfam" id="PF22614">
    <property type="entry name" value="Slo-like_RCK"/>
    <property type="match status" value="1"/>
</dbReference>
<dbReference type="PANTHER" id="PTHR10027">
    <property type="entry name" value="CALCIUM-ACTIVATED POTASSIUM CHANNEL ALPHA CHAIN"/>
    <property type="match status" value="1"/>
</dbReference>
<keyword evidence="8" id="KW-0406">Ion transport</keyword>
<feature type="domain" description="RCK N-terminal" evidence="12">
    <location>
        <begin position="99"/>
        <end position="242"/>
    </location>
</feature>
<reference evidence="13" key="1">
    <citation type="journal article" date="2022" name="bioRxiv">
        <title>Sequencing and chromosome-scale assembly of the giantPleurodeles waltlgenome.</title>
        <authorList>
            <person name="Brown T."/>
            <person name="Elewa A."/>
            <person name="Iarovenko S."/>
            <person name="Subramanian E."/>
            <person name="Araus A.J."/>
            <person name="Petzold A."/>
            <person name="Susuki M."/>
            <person name="Suzuki K.-i.T."/>
            <person name="Hayashi T."/>
            <person name="Toyoda A."/>
            <person name="Oliveira C."/>
            <person name="Osipova E."/>
            <person name="Leigh N.D."/>
            <person name="Simon A."/>
            <person name="Yun M.H."/>
        </authorList>
    </citation>
    <scope>NUCLEOTIDE SEQUENCE</scope>
    <source>
        <strain evidence="13">20211129_DDA</strain>
        <tissue evidence="13">Liver</tissue>
    </source>
</reference>
<dbReference type="EMBL" id="JANPWB010000015">
    <property type="protein sequence ID" value="KAJ1090091.1"/>
    <property type="molecule type" value="Genomic_DNA"/>
</dbReference>
<evidence type="ECO:0000313" key="13">
    <source>
        <dbReference type="EMBL" id="KAJ1090091.1"/>
    </source>
</evidence>
<dbReference type="GO" id="GO:0016020">
    <property type="term" value="C:membrane"/>
    <property type="evidence" value="ECO:0007669"/>
    <property type="project" value="UniProtKB-SubCell"/>
</dbReference>
<keyword evidence="14" id="KW-1185">Reference proteome</keyword>
<comment type="subcellular location">
    <subcellularLocation>
        <location evidence="1">Membrane</location>
        <topology evidence="1">Multi-pass membrane protein</topology>
    </subcellularLocation>
</comment>
<evidence type="ECO:0000256" key="5">
    <source>
        <dbReference type="ARBA" id="ARBA00022826"/>
    </source>
</evidence>
<dbReference type="Gene3D" id="3.40.50.720">
    <property type="entry name" value="NAD(P)-binding Rossmann-like Domain"/>
    <property type="match status" value="1"/>
</dbReference>
<accession>A0AAV7LEQ9</accession>
<sequence length="443" mass="49776">MVTVKSRTARGRPPHAKAAFYQGVHLSPDSPQRTFPPLHRLRHSRRGRLHSHDRRPESTVMEESEETMLDSSGLFHLCKPLPWERALMSRKDLSLLNLKNHIIVGVFGNGTSSLTGLRNFVMPLRASNFTYEELKYIVFVGSVDYMQREWPFIHNFPKLAVLDGTVLSRADLRAANIHLCSMCAILSMDTRIEDNHCLEDAECILATLNIQSMQVKGQISHRDKRETNEARSSQQQSRRIPVITELKHGPNVHFLNMCGDDHQCPKRKLYRTRLFASGSVFSDTLIDSLLSTTYHNPHVLALIQTLVTGGTTPELEEQLADNNTLIKHSSSAMSVAERNRCKLSLLPVTKTLLDNHLNLTFGDVFSKALVSFGILCFGVYRLFEEPNPLSNRYVITKPPNEFTIFPTDLLFAAVPFKGELCRVDTSVPASAPAVVPGANPKLK</sequence>
<dbReference type="Pfam" id="PF21014">
    <property type="entry name" value="Slowpoke_C"/>
    <property type="match status" value="1"/>
</dbReference>
<comment type="caution">
    <text evidence="13">The sequence shown here is derived from an EMBL/GenBank/DDBJ whole genome shotgun (WGS) entry which is preliminary data.</text>
</comment>
<keyword evidence="9" id="KW-0472">Membrane</keyword>
<evidence type="ECO:0000256" key="10">
    <source>
        <dbReference type="ARBA" id="ARBA00023303"/>
    </source>
</evidence>
<gene>
    <name evidence="13" type="ORF">NDU88_003230</name>
</gene>
<dbReference type="InterPro" id="IPR048735">
    <property type="entry name" value="Slowpoke-like_C"/>
</dbReference>
<keyword evidence="6" id="KW-0630">Potassium</keyword>
<evidence type="ECO:0000313" key="14">
    <source>
        <dbReference type="Proteomes" id="UP001066276"/>
    </source>
</evidence>
<evidence type="ECO:0000256" key="7">
    <source>
        <dbReference type="ARBA" id="ARBA00022989"/>
    </source>
</evidence>
<dbReference type="Proteomes" id="UP001066276">
    <property type="component" value="Chromosome 11"/>
</dbReference>
<keyword evidence="7" id="KW-1133">Transmembrane helix</keyword>
<evidence type="ECO:0000256" key="6">
    <source>
        <dbReference type="ARBA" id="ARBA00022958"/>
    </source>
</evidence>
<protein>
    <recommendedName>
        <fullName evidence="12">RCK N-terminal domain-containing protein</fullName>
    </recommendedName>
</protein>
<evidence type="ECO:0000256" key="2">
    <source>
        <dbReference type="ARBA" id="ARBA00022448"/>
    </source>
</evidence>
<evidence type="ECO:0000256" key="4">
    <source>
        <dbReference type="ARBA" id="ARBA00022692"/>
    </source>
</evidence>
<keyword evidence="2" id="KW-0813">Transport</keyword>